<dbReference type="InterPro" id="IPR000297">
    <property type="entry name" value="PPIase_PpiC"/>
</dbReference>
<dbReference type="InterPro" id="IPR046357">
    <property type="entry name" value="PPIase_dom_sf"/>
</dbReference>
<keyword evidence="1 3" id="KW-0413">Isomerase</keyword>
<evidence type="ECO:0000313" key="3">
    <source>
        <dbReference type="EMBL" id="AWW33121.1"/>
    </source>
</evidence>
<keyword evidence="1" id="KW-0697">Rotamase</keyword>
<dbReference type="SUPFAM" id="SSF54534">
    <property type="entry name" value="FKBP-like"/>
    <property type="match status" value="2"/>
</dbReference>
<keyword evidence="4" id="KW-1185">Reference proteome</keyword>
<dbReference type="EMBL" id="CP030041">
    <property type="protein sequence ID" value="AWW33121.1"/>
    <property type="molecule type" value="Genomic_DNA"/>
</dbReference>
<dbReference type="OrthoDB" id="14196at2"/>
<reference evidence="3 4" key="1">
    <citation type="submission" date="2018-06" db="EMBL/GenBank/DDBJ databases">
        <title>Echinicola strongylocentroti sp. nov., isolated from a sea urchin Strongylocentrotus intermedius.</title>
        <authorList>
            <person name="Bae S.S."/>
        </authorList>
    </citation>
    <scope>NUCLEOTIDE SEQUENCE [LARGE SCALE GENOMIC DNA]</scope>
    <source>
        <strain evidence="3 4">MEBiC08714</strain>
    </source>
</reference>
<name>A0A2Z4IPM9_9BACT</name>
<feature type="domain" description="PpiC" evidence="2">
    <location>
        <begin position="240"/>
        <end position="343"/>
    </location>
</feature>
<dbReference type="PANTHER" id="PTHR47245:SF2">
    <property type="entry name" value="PEPTIDYL-PROLYL CIS-TRANS ISOMERASE HP_0175-RELATED"/>
    <property type="match status" value="1"/>
</dbReference>
<accession>A0A2Z4IPM9</accession>
<dbReference type="Gene3D" id="3.10.50.40">
    <property type="match status" value="2"/>
</dbReference>
<dbReference type="AlphaFoldDB" id="A0A2Z4IPM9"/>
<evidence type="ECO:0000313" key="4">
    <source>
        <dbReference type="Proteomes" id="UP000248688"/>
    </source>
</evidence>
<evidence type="ECO:0000256" key="1">
    <source>
        <dbReference type="PROSITE-ProRule" id="PRU00278"/>
    </source>
</evidence>
<gene>
    <name evidence="3" type="ORF">DN752_09525</name>
</gene>
<dbReference type="GO" id="GO:0003755">
    <property type="term" value="F:peptidyl-prolyl cis-trans isomerase activity"/>
    <property type="evidence" value="ECO:0007669"/>
    <property type="project" value="UniProtKB-KW"/>
</dbReference>
<dbReference type="InterPro" id="IPR050245">
    <property type="entry name" value="PrsA_foldase"/>
</dbReference>
<proteinExistence type="predicted"/>
<dbReference type="PROSITE" id="PS50198">
    <property type="entry name" value="PPIC_PPIASE_2"/>
    <property type="match status" value="2"/>
</dbReference>
<dbReference type="PROSITE" id="PS51257">
    <property type="entry name" value="PROKAR_LIPOPROTEIN"/>
    <property type="match status" value="1"/>
</dbReference>
<dbReference type="Pfam" id="PF13616">
    <property type="entry name" value="Rotamase_3"/>
    <property type="match status" value="1"/>
</dbReference>
<evidence type="ECO:0000259" key="2">
    <source>
        <dbReference type="PROSITE" id="PS50198"/>
    </source>
</evidence>
<sequence>MKTTYQWLCVLGFLVACSPNSKVSQNTSLSDEPQYLLTVGNENVPAEEFLHMLSKNRDFDQASEKLSEKDFEDNFELFINYKLKVKEAEALGMDQSEEFQREFNAFKEDLKKPYVLETSLQEGETQKAYARMKDMVHAQHVLLRFPPRAVKADSIAVFKMATKIKEKAETGEDFSKLALEYSQDPSVQKNQGDLGYFTSLQMVYPFEDAVYQLQPGEISNPVLTDFGYHIIKLIDRKPNPGQVKVSHILVRTDPTDPLTEDRARRKITDIYSALQNDDTSWKSVCTTYSEDASSRENGGTLPWFGVGSLMKEFEEAAFSLSELGEISSPVKTSYGYHIIRLEDKKPLASYEEMEESLRSKILRDSRSELIRSQVTAIQKARYQFSENTPIIHQAQQLAYEHSPNLNDIRKVYAAQHLMDSTLFSIGSAERKVAEFVEFVEKDNAVVKTDKKKPFDAWMEKFTESTLNQTEEADLMTHNDDYRLLVNEYKEGILLFNLMNEQVWQKALKDTAGLMEYFENHRDRYTWDSRTEALLVTVLDPVAKKPTNDFLRNKNYQQGLKAELQEQLEDISTLSYKIEEGTFEISKHAVLREIGHQAKLQEVTVNNKSYIVLLGKQYPPGPKAFNETRGKAIKDYQEYLDQNLIGLLKQNYIIQVNEDEKARIQNIVVEQN</sequence>
<dbReference type="Pfam" id="PF00639">
    <property type="entry name" value="Rotamase"/>
    <property type="match status" value="1"/>
</dbReference>
<dbReference type="PANTHER" id="PTHR47245">
    <property type="entry name" value="PEPTIDYLPROLYL ISOMERASE"/>
    <property type="match status" value="1"/>
</dbReference>
<dbReference type="KEGG" id="est:DN752_09525"/>
<protein>
    <submittedName>
        <fullName evidence="3">Peptidylprolyl isomerase</fullName>
    </submittedName>
</protein>
<organism evidence="3 4">
    <name type="scientific">Echinicola strongylocentroti</name>
    <dbReference type="NCBI Taxonomy" id="1795355"/>
    <lineage>
        <taxon>Bacteria</taxon>
        <taxon>Pseudomonadati</taxon>
        <taxon>Bacteroidota</taxon>
        <taxon>Cytophagia</taxon>
        <taxon>Cytophagales</taxon>
        <taxon>Cyclobacteriaceae</taxon>
        <taxon>Echinicola</taxon>
    </lineage>
</organism>
<dbReference type="RefSeq" id="WP_112786488.1">
    <property type="nucleotide sequence ID" value="NZ_CP030041.1"/>
</dbReference>
<dbReference type="Proteomes" id="UP000248688">
    <property type="component" value="Chromosome"/>
</dbReference>
<feature type="domain" description="PpiC" evidence="2">
    <location>
        <begin position="133"/>
        <end position="235"/>
    </location>
</feature>